<accession>A0A7X2Z645</accession>
<keyword evidence="2" id="KW-0808">Transferase</keyword>
<dbReference type="InterPro" id="IPR011009">
    <property type="entry name" value="Kinase-like_dom_sf"/>
</dbReference>
<dbReference type="GO" id="GO:0016740">
    <property type="term" value="F:transferase activity"/>
    <property type="evidence" value="ECO:0007669"/>
    <property type="project" value="UniProtKB-KW"/>
</dbReference>
<organism evidence="2 3">
    <name type="scientific">Paenibacillus validus</name>
    <dbReference type="NCBI Taxonomy" id="44253"/>
    <lineage>
        <taxon>Bacteria</taxon>
        <taxon>Bacillati</taxon>
        <taxon>Bacillota</taxon>
        <taxon>Bacilli</taxon>
        <taxon>Bacillales</taxon>
        <taxon>Paenibacillaceae</taxon>
        <taxon>Paenibacillus</taxon>
    </lineage>
</organism>
<dbReference type="EMBL" id="WNZX01000001">
    <property type="protein sequence ID" value="MUG69058.1"/>
    <property type="molecule type" value="Genomic_DNA"/>
</dbReference>
<keyword evidence="3" id="KW-1185">Reference proteome</keyword>
<reference evidence="2 3" key="1">
    <citation type="submission" date="2019-11" db="EMBL/GenBank/DDBJ databases">
        <title>Draft genome sequences of five Paenibacillus species of dairy origin.</title>
        <authorList>
            <person name="Olajide A.M."/>
            <person name="Chen S."/>
            <person name="Lapointe G."/>
        </authorList>
    </citation>
    <scope>NUCLEOTIDE SEQUENCE [LARGE SCALE GENOMIC DNA]</scope>
    <source>
        <strain evidence="2 3">2CS3</strain>
    </source>
</reference>
<proteinExistence type="predicted"/>
<feature type="domain" description="Aminoglycoside phosphotransferase" evidence="1">
    <location>
        <begin position="41"/>
        <end position="259"/>
    </location>
</feature>
<dbReference type="AlphaFoldDB" id="A0A7X2Z645"/>
<evidence type="ECO:0000259" key="1">
    <source>
        <dbReference type="Pfam" id="PF01636"/>
    </source>
</evidence>
<dbReference type="InterPro" id="IPR002575">
    <property type="entry name" value="Aminoglycoside_PTrfase"/>
</dbReference>
<dbReference type="SUPFAM" id="SSF56112">
    <property type="entry name" value="Protein kinase-like (PK-like)"/>
    <property type="match status" value="1"/>
</dbReference>
<dbReference type="Pfam" id="PF01636">
    <property type="entry name" value="APH"/>
    <property type="match status" value="1"/>
</dbReference>
<dbReference type="Gene3D" id="3.90.1200.10">
    <property type="match status" value="1"/>
</dbReference>
<dbReference type="Proteomes" id="UP000450917">
    <property type="component" value="Unassembled WGS sequence"/>
</dbReference>
<dbReference type="RefSeq" id="WP_155613740.1">
    <property type="nucleotide sequence ID" value="NZ_WNZX01000001.1"/>
</dbReference>
<evidence type="ECO:0000313" key="3">
    <source>
        <dbReference type="Proteomes" id="UP000450917"/>
    </source>
</evidence>
<sequence>MESSQPSKPFDDALLEFVCERFQLGRFIRFDGMLGGSFNVNMKMTTSDGTFAVRVLNRSAAPEHLGHVRQAIALLRANGIPAACPLTAVGGDPFIRYKEKLVQVTPFVSADSFQCREAQVFESARMLRAFHESLVQVPAGPRPSWSFYADAAYYTEALERMRSLSGIPADERAEAEKLTRRVLDQWGDAASGLPCTTLHGDWHFWNQCYAEDRVCLVMDFDFMQHGQRVQDIAYALWVINLLLPEHADTFDRCFLRGYGKLTEEEAAIMPIAAARVSLFFLCHAANASSPAQSWRKHYRKQLPFIRSMLAEGGQRVVRLAQESQL</sequence>
<evidence type="ECO:0000313" key="2">
    <source>
        <dbReference type="EMBL" id="MUG69058.1"/>
    </source>
</evidence>
<comment type="caution">
    <text evidence="2">The sequence shown here is derived from an EMBL/GenBank/DDBJ whole genome shotgun (WGS) entry which is preliminary data.</text>
</comment>
<dbReference type="Gene3D" id="3.30.200.20">
    <property type="entry name" value="Phosphorylase Kinase, domain 1"/>
    <property type="match status" value="1"/>
</dbReference>
<gene>
    <name evidence="2" type="ORF">GNP93_00060</name>
</gene>
<name>A0A7X2Z645_9BACL</name>
<protein>
    <submittedName>
        <fullName evidence="2">Phosphotransferase</fullName>
    </submittedName>
</protein>